<accession>A0A9W9D4M2</accession>
<feature type="region of interest" description="Disordered" evidence="4">
    <location>
        <begin position="1"/>
        <end position="30"/>
    </location>
</feature>
<comment type="caution">
    <text evidence="5">The sequence shown here is derived from an EMBL/GenBank/DDBJ whole genome shotgun (WGS) entry which is preliminary data.</text>
</comment>
<dbReference type="GO" id="GO:0030418">
    <property type="term" value="P:nicotianamine biosynthetic process"/>
    <property type="evidence" value="ECO:0007669"/>
    <property type="project" value="InterPro"/>
</dbReference>
<sequence length="325" mass="35647">MGNVLGSEQTKASKHTSTFSTSLQTPPRTPTLTATAAQALAAEISDIHHALSELPDLRPGDKINSLLTRLVNLCIVPYSTELVDYFFNMKEVPSLCEKLRPLCAAAEGELEMFWASKIMQDSINSQATPGQTRDLLTTFPYQQNYIDLSRIECATLSAFLHSPTTLPQNIAFVGSGPLPLTSLCILDIYPSAHVHNIDRDISALSLSQDLCLRSGYADRMSFACIDVSVEEDPEKTGWADFDVVFLAALVGMDTTSKLAILKGLVRKLRPSALVVARSAKGLRGVLYPILELGETLEKVGLEMLVEVHPWTKVVNSVIVFRVKER</sequence>
<evidence type="ECO:0000256" key="1">
    <source>
        <dbReference type="ARBA" id="ARBA00007009"/>
    </source>
</evidence>
<keyword evidence="6" id="KW-1185">Reference proteome</keyword>
<evidence type="ECO:0000313" key="6">
    <source>
        <dbReference type="Proteomes" id="UP001140510"/>
    </source>
</evidence>
<feature type="compositionally biased region" description="Low complexity" evidence="4">
    <location>
        <begin position="20"/>
        <end position="30"/>
    </location>
</feature>
<evidence type="ECO:0000256" key="3">
    <source>
        <dbReference type="ARBA" id="ARBA00022691"/>
    </source>
</evidence>
<evidence type="ECO:0000256" key="4">
    <source>
        <dbReference type="SAM" id="MobiDB-lite"/>
    </source>
</evidence>
<gene>
    <name evidence="5" type="ORF">N0V91_007674</name>
</gene>
<comment type="similarity">
    <text evidence="1">Belongs to the nicotianamine synthase (NAS)-like family.</text>
</comment>
<keyword evidence="3" id="KW-0949">S-adenosyl-L-methionine</keyword>
<dbReference type="Pfam" id="PF03059">
    <property type="entry name" value="NAS"/>
    <property type="match status" value="1"/>
</dbReference>
<dbReference type="AlphaFoldDB" id="A0A9W9D4M2"/>
<protein>
    <recommendedName>
        <fullName evidence="7">Nicotianamine synthase</fullName>
    </recommendedName>
</protein>
<evidence type="ECO:0000313" key="5">
    <source>
        <dbReference type="EMBL" id="KAJ4401775.1"/>
    </source>
</evidence>
<dbReference type="EMBL" id="JAPEVA010000069">
    <property type="protein sequence ID" value="KAJ4401775.1"/>
    <property type="molecule type" value="Genomic_DNA"/>
</dbReference>
<dbReference type="Gene3D" id="3.40.50.150">
    <property type="entry name" value="Vaccinia Virus protein VP39"/>
    <property type="match status" value="1"/>
</dbReference>
<evidence type="ECO:0008006" key="7">
    <source>
        <dbReference type="Google" id="ProtNLM"/>
    </source>
</evidence>
<dbReference type="OrthoDB" id="1858069at2759"/>
<dbReference type="InterPro" id="IPR004298">
    <property type="entry name" value="Nicotian_synth"/>
</dbReference>
<reference evidence="5" key="1">
    <citation type="submission" date="2022-10" db="EMBL/GenBank/DDBJ databases">
        <title>Tapping the CABI collections for fungal endophytes: first genome assemblies for Collariella, Neodidymelliopsis, Ascochyta clinopodiicola, Didymella pomorum, Didymosphaeria variabile, Neocosmospora piperis and Neocucurbitaria cava.</title>
        <authorList>
            <person name="Hill R."/>
        </authorList>
    </citation>
    <scope>NUCLEOTIDE SEQUENCE</scope>
    <source>
        <strain evidence="5">IMI 355091</strain>
    </source>
</reference>
<dbReference type="Proteomes" id="UP001140510">
    <property type="component" value="Unassembled WGS sequence"/>
</dbReference>
<evidence type="ECO:0000256" key="2">
    <source>
        <dbReference type="ARBA" id="ARBA00022679"/>
    </source>
</evidence>
<dbReference type="SUPFAM" id="SSF53335">
    <property type="entry name" value="S-adenosyl-L-methionine-dependent methyltransferases"/>
    <property type="match status" value="1"/>
</dbReference>
<dbReference type="GO" id="GO:0030410">
    <property type="term" value="F:nicotianamine synthase activity"/>
    <property type="evidence" value="ECO:0007669"/>
    <property type="project" value="InterPro"/>
</dbReference>
<dbReference type="PANTHER" id="PTHR32266:SF12">
    <property type="entry name" value="NICOTIANAMINE SYNTHASE 3"/>
    <property type="match status" value="1"/>
</dbReference>
<organism evidence="5 6">
    <name type="scientific">Didymella pomorum</name>
    <dbReference type="NCBI Taxonomy" id="749634"/>
    <lineage>
        <taxon>Eukaryota</taxon>
        <taxon>Fungi</taxon>
        <taxon>Dikarya</taxon>
        <taxon>Ascomycota</taxon>
        <taxon>Pezizomycotina</taxon>
        <taxon>Dothideomycetes</taxon>
        <taxon>Pleosporomycetidae</taxon>
        <taxon>Pleosporales</taxon>
        <taxon>Pleosporineae</taxon>
        <taxon>Didymellaceae</taxon>
        <taxon>Didymella</taxon>
    </lineage>
</organism>
<proteinExistence type="inferred from homology"/>
<keyword evidence="2" id="KW-0808">Transferase</keyword>
<feature type="compositionally biased region" description="Polar residues" evidence="4">
    <location>
        <begin position="1"/>
        <end position="19"/>
    </location>
</feature>
<dbReference type="PANTHER" id="PTHR32266">
    <property type="entry name" value="NICOTIANAMINE SYNTHASE 3"/>
    <property type="match status" value="1"/>
</dbReference>
<name>A0A9W9D4M2_9PLEO</name>
<dbReference type="InterPro" id="IPR029063">
    <property type="entry name" value="SAM-dependent_MTases_sf"/>
</dbReference>
<dbReference type="PROSITE" id="PS51142">
    <property type="entry name" value="NAS"/>
    <property type="match status" value="1"/>
</dbReference>